<organism evidence="1 2">
    <name type="scientific">Exophiala sideris</name>
    <dbReference type="NCBI Taxonomy" id="1016849"/>
    <lineage>
        <taxon>Eukaryota</taxon>
        <taxon>Fungi</taxon>
        <taxon>Dikarya</taxon>
        <taxon>Ascomycota</taxon>
        <taxon>Pezizomycotina</taxon>
        <taxon>Eurotiomycetes</taxon>
        <taxon>Chaetothyriomycetidae</taxon>
        <taxon>Chaetothyriales</taxon>
        <taxon>Herpotrichiellaceae</taxon>
        <taxon>Exophiala</taxon>
    </lineage>
</organism>
<protein>
    <submittedName>
        <fullName evidence="1">Uncharacterized protein</fullName>
    </submittedName>
</protein>
<gene>
    <name evidence="1" type="ORF">PV11_08778</name>
</gene>
<evidence type="ECO:0000313" key="2">
    <source>
        <dbReference type="Proteomes" id="UP000053599"/>
    </source>
</evidence>
<accession>A0A0D1Y7X8</accession>
<evidence type="ECO:0000313" key="1">
    <source>
        <dbReference type="EMBL" id="KIV76929.1"/>
    </source>
</evidence>
<sequence>MDNICIPMHLDAFALSPACCDEQLHSRIAPYTQPNYTALRLNDHLLQHDVLDFTDFHNTQPATSNPRTADIGISPPNNLKLHRMGVHLQWSLPRLYRAASASGKDTTINKAPKDKDPTQPVFRVVPNRWLITRRLRDAPWPSGMSEYQSWIVESDSVQYVKDIPSTVDIESGVAPFVSYLEDPDHDDVLNSQTEVFLGQKFDLDKWPGTSKRTILKQGLTVMTSSNPIFADYALHNTNVLSIIDNFAYPRNTSDNNPRDDNFSYMSNAHCDYFVIGWHDDSTNDPLNNDDDTLKTRLTSLLLKLNPIYDPNTPDTGDASQLRDKKDKTRCLIHGAIYDVKYDFSKQPNVSLVEENAKNFRGDTRMEPISIGTTPLDGILTFLDAHKQDSPGADLKFFGPDGEDLPKYILELSTLLYAAGDDYDSRVQAQDLIAQQNYAKSDGGSYWTFSSATTESGNTTLATKGKPKIPSFRDQGNLQKLNENQTRLDVTNRKLLLERWELFAEWFKYKSEFIADLNKEARFKQYQDIVGPLKDSINALIALKTDLQGQLSTLQGQVDCKISTRDPYQQRTDPTLCIAGIDSGWPTDVMDTLQIRLDSELTKDTALLVAVDGIFAATSNGRPKTSNPIPLDHGLRDTATKILAECLRDTNATTKNGMKADPTITGFQAWGDRNPFAPLFIEWESMYYHIEMKYWDVQLRPSRVGHAQPQIRYAPSQLLVSGDAKSDQQNADDNQNNFRTLSGRVLVLPQPRFSLESVLLQVLTSKSPDIPPDIQGQVLADLQNNIGQIKFISAPLSGLTNHLLTRCDGAHVRPTVRMQGGKVQALKAADAPEIFMDYQTTLPLIDGGSALTPYGALMTFEKDEYHHNPFKPATHGQMIFTKLNIIDKFGQAICLPERHRLKVIEPNPPDPAIYPCLSDYLTPGIVKPDSKKGTSGTFNTVFPLNTKAIDGQWPSCPYIQLTPNINQDARINGAFLKQDSLGSPWREVFEYESPIWGWIVINYADNGLQFFLGDGRFYREIRRGGVSGTNVSAKWLPYGPPDQNSGPQSFSPNDPAVALLDQLIKLFTSATGGDDGYLLAFSSMINGAIQTMPFPPSSYAGYANAIVGKPLALVNAGWSIELAEPPVKPQFDSIDQTPGQGQWKGEMELQDYVFHLKIGDEQRNYDGVVGYYTADKVGTDDAQGPLPDPLQTISMNNLYTYFMPDPPLASTSKNQFVELVPDKYLRLSPYYTDPEPKTTSDMAAAHNRKYHITGLLIDPYTAIHAYSPILPTKSLQLPAWTIQAAMDRMHAFFRLGPCLVTDDVPTTYAAANATNPATQTPLVSVNLPVSGAKGTWTWLQPYAQDGFDAEGKENLPQFATMGVAEDLGTTKFEPAPYTFLEGYLQLMGKLDNKGDGGS</sequence>
<dbReference type="STRING" id="1016849.A0A0D1Y7X8"/>
<dbReference type="EMBL" id="KN846954">
    <property type="protein sequence ID" value="KIV76929.1"/>
    <property type="molecule type" value="Genomic_DNA"/>
</dbReference>
<name>A0A0D1Y7X8_9EURO</name>
<dbReference type="Proteomes" id="UP000053599">
    <property type="component" value="Unassembled WGS sequence"/>
</dbReference>
<dbReference type="OrthoDB" id="2992173at2759"/>
<dbReference type="HOGENOM" id="CLU_006454_0_0_1"/>
<reference evidence="1 2" key="1">
    <citation type="submission" date="2015-01" db="EMBL/GenBank/DDBJ databases">
        <title>The Genome Sequence of Exophiala sideris CBS121828.</title>
        <authorList>
            <consortium name="The Broad Institute Genomics Platform"/>
            <person name="Cuomo C."/>
            <person name="de Hoog S."/>
            <person name="Gorbushina A."/>
            <person name="Stielow B."/>
            <person name="Teixiera M."/>
            <person name="Abouelleil A."/>
            <person name="Chapman S.B."/>
            <person name="Priest M."/>
            <person name="Young S.K."/>
            <person name="Wortman J."/>
            <person name="Nusbaum C."/>
            <person name="Birren B."/>
        </authorList>
    </citation>
    <scope>NUCLEOTIDE SEQUENCE [LARGE SCALE GENOMIC DNA]</scope>
    <source>
        <strain evidence="1 2">CBS 121828</strain>
    </source>
</reference>
<proteinExistence type="predicted"/>